<dbReference type="PANTHER" id="PTHR23505:SF79">
    <property type="entry name" value="PROTEIN SPINSTER"/>
    <property type="match status" value="1"/>
</dbReference>
<evidence type="ECO:0000313" key="9">
    <source>
        <dbReference type="Proteomes" id="UP000094256"/>
    </source>
</evidence>
<feature type="transmembrane region" description="Helical" evidence="6">
    <location>
        <begin position="490"/>
        <end position="510"/>
    </location>
</feature>
<evidence type="ECO:0000256" key="1">
    <source>
        <dbReference type="ARBA" id="ARBA00004141"/>
    </source>
</evidence>
<evidence type="ECO:0000256" key="5">
    <source>
        <dbReference type="ARBA" id="ARBA00023136"/>
    </source>
</evidence>
<feature type="transmembrane region" description="Helical" evidence="6">
    <location>
        <begin position="196"/>
        <end position="217"/>
    </location>
</feature>
<evidence type="ECO:0000256" key="4">
    <source>
        <dbReference type="ARBA" id="ARBA00022989"/>
    </source>
</evidence>
<keyword evidence="9" id="KW-1185">Reference proteome</keyword>
<dbReference type="Proteomes" id="UP000094256">
    <property type="component" value="Chromosome"/>
</dbReference>
<feature type="transmembrane region" description="Helical" evidence="6">
    <location>
        <begin position="266"/>
        <end position="284"/>
    </location>
</feature>
<feature type="transmembrane region" description="Helical" evidence="6">
    <location>
        <begin position="66"/>
        <end position="87"/>
    </location>
</feature>
<evidence type="ECO:0000259" key="7">
    <source>
        <dbReference type="PROSITE" id="PS50850"/>
    </source>
</evidence>
<reference evidence="8 9" key="1">
    <citation type="submission" date="2016-01" db="EMBL/GenBank/DDBJ databases">
        <title>Complete genome and mega plasmid sequence of Sphingomonas panacis DCY99 elicits systemic resistance in rice to Xanthomonas oryzae.</title>
        <authorList>
            <person name="Kim Y.J."/>
            <person name="Yang D.C."/>
            <person name="Sing P."/>
        </authorList>
    </citation>
    <scope>NUCLEOTIDE SEQUENCE [LARGE SCALE GENOMIC DNA]</scope>
    <source>
        <strain evidence="8 9">DCY99</strain>
    </source>
</reference>
<evidence type="ECO:0000256" key="3">
    <source>
        <dbReference type="ARBA" id="ARBA00022692"/>
    </source>
</evidence>
<feature type="transmembrane region" description="Helical" evidence="6">
    <location>
        <begin position="361"/>
        <end position="386"/>
    </location>
</feature>
<gene>
    <name evidence="8" type="ORF">AWL63_01745</name>
</gene>
<organism evidence="8 9">
    <name type="scientific">Sphingomonas panacis</name>
    <dbReference type="NCBI Taxonomy" id="1560345"/>
    <lineage>
        <taxon>Bacteria</taxon>
        <taxon>Pseudomonadati</taxon>
        <taxon>Pseudomonadota</taxon>
        <taxon>Alphaproteobacteria</taxon>
        <taxon>Sphingomonadales</taxon>
        <taxon>Sphingomonadaceae</taxon>
        <taxon>Sphingomonas</taxon>
    </lineage>
</organism>
<feature type="transmembrane region" description="Helical" evidence="6">
    <location>
        <begin position="422"/>
        <end position="446"/>
    </location>
</feature>
<dbReference type="STRING" id="1560345.AWL63_01745"/>
<dbReference type="Gene3D" id="1.20.1250.20">
    <property type="entry name" value="MFS general substrate transporter like domains"/>
    <property type="match status" value="2"/>
</dbReference>
<dbReference type="PROSITE" id="PS50850">
    <property type="entry name" value="MFS"/>
    <property type="match status" value="1"/>
</dbReference>
<keyword evidence="5 6" id="KW-0472">Membrane</keyword>
<dbReference type="RefSeq" id="WP_083224441.1">
    <property type="nucleotide sequence ID" value="NZ_CP014168.1"/>
</dbReference>
<dbReference type="InterPro" id="IPR044770">
    <property type="entry name" value="MFS_spinster-like"/>
</dbReference>
<dbReference type="InterPro" id="IPR011701">
    <property type="entry name" value="MFS"/>
</dbReference>
<feature type="transmembrane region" description="Helical" evidence="6">
    <location>
        <begin position="458"/>
        <end position="478"/>
    </location>
</feature>
<evidence type="ECO:0000256" key="6">
    <source>
        <dbReference type="SAM" id="Phobius"/>
    </source>
</evidence>
<dbReference type="Pfam" id="PF07690">
    <property type="entry name" value="MFS_1"/>
    <property type="match status" value="1"/>
</dbReference>
<dbReference type="GO" id="GO:0022857">
    <property type="term" value="F:transmembrane transporter activity"/>
    <property type="evidence" value="ECO:0007669"/>
    <property type="project" value="InterPro"/>
</dbReference>
<dbReference type="AlphaFoldDB" id="A0A1B3Z636"/>
<dbReference type="KEGG" id="span:AWL63_01745"/>
<comment type="subcellular location">
    <subcellularLocation>
        <location evidence="1">Membrane</location>
        <topology evidence="1">Multi-pass membrane protein</topology>
    </subcellularLocation>
</comment>
<evidence type="ECO:0000313" key="8">
    <source>
        <dbReference type="EMBL" id="AOH82889.1"/>
    </source>
</evidence>
<dbReference type="GO" id="GO:0016020">
    <property type="term" value="C:membrane"/>
    <property type="evidence" value="ECO:0007669"/>
    <property type="project" value="UniProtKB-SubCell"/>
</dbReference>
<sequence>MTAVAMAANVVPAGIVAPPREERPDSPYAWYVLFVLVVVYTFNAMDRTILSILAEDIKHTFAMSDSQLGFLHGTAFGVFYALFGYPMGRLIDRWRRTKLLAIGLAMWSAMTVICGLSANMVQLVGSRIGVGIGEATASPAGFSLTSDWFTKKRRATALGLFIGGLYLGQGLALAVGGTVASRWQAAFPGEKPFGLLGWQVAFVGVGLPGLLLAVWVWTLREPRRGLSDGITRPAETNIWPRFFGDVASVIPPLTLLQAARSGRGPLLWNLTVALLATACAVLLTRLTGDAMQWWTIAVGYYAAFSSAQSMKHRDKPTFALTWGTPTFLMAMIGFGSVSMVNIIMGFWVAPLALRGMAVDKASIGLILGATTAIAGVLGVIVGGKLSDMLLKYSQRGRIWVGIGATVLPAPFILVMCHTHTPWLFFLCNAPVAFLGNCWLAAGAATIQELVLPRMRGTATTTYFLASTMIGSGLGPYLVGKISALTGDLATGVQCGLIAVPIATLALWLCARGVEAAEATKWQRAHAAGEPA</sequence>
<keyword evidence="4 6" id="KW-1133">Transmembrane helix</keyword>
<feature type="transmembrane region" description="Helical" evidence="6">
    <location>
        <begin position="28"/>
        <end position="45"/>
    </location>
</feature>
<dbReference type="PANTHER" id="PTHR23505">
    <property type="entry name" value="SPINSTER"/>
    <property type="match status" value="1"/>
</dbReference>
<dbReference type="InterPro" id="IPR020846">
    <property type="entry name" value="MFS_dom"/>
</dbReference>
<feature type="domain" description="Major facilitator superfamily (MFS) profile" evidence="7">
    <location>
        <begin position="32"/>
        <end position="517"/>
    </location>
</feature>
<dbReference type="InterPro" id="IPR036259">
    <property type="entry name" value="MFS_trans_sf"/>
</dbReference>
<name>A0A1B3Z636_9SPHN</name>
<dbReference type="SUPFAM" id="SSF103473">
    <property type="entry name" value="MFS general substrate transporter"/>
    <property type="match status" value="1"/>
</dbReference>
<feature type="transmembrane region" description="Helical" evidence="6">
    <location>
        <begin position="155"/>
        <end position="176"/>
    </location>
</feature>
<feature type="transmembrane region" description="Helical" evidence="6">
    <location>
        <begin position="398"/>
        <end position="416"/>
    </location>
</feature>
<proteinExistence type="predicted"/>
<dbReference type="CDD" id="cd17328">
    <property type="entry name" value="MFS_spinster_like"/>
    <property type="match status" value="1"/>
</dbReference>
<keyword evidence="3 6" id="KW-0812">Transmembrane</keyword>
<feature type="transmembrane region" description="Helical" evidence="6">
    <location>
        <begin position="99"/>
        <end position="118"/>
    </location>
</feature>
<keyword evidence="2" id="KW-0813">Transport</keyword>
<accession>A0A1B3Z636</accession>
<evidence type="ECO:0000256" key="2">
    <source>
        <dbReference type="ARBA" id="ARBA00022448"/>
    </source>
</evidence>
<protein>
    <recommendedName>
        <fullName evidence="7">Major facilitator superfamily (MFS) profile domain-containing protein</fullName>
    </recommendedName>
</protein>
<dbReference type="EMBL" id="CP014168">
    <property type="protein sequence ID" value="AOH82889.1"/>
    <property type="molecule type" value="Genomic_DNA"/>
</dbReference>
<feature type="transmembrane region" description="Helical" evidence="6">
    <location>
        <begin position="327"/>
        <end position="349"/>
    </location>
</feature>